<keyword evidence="1" id="KW-0863">Zinc-finger</keyword>
<accession>A0AAD9DAV0</accession>
<evidence type="ECO:0000259" key="3">
    <source>
        <dbReference type="PROSITE" id="PS50157"/>
    </source>
</evidence>
<evidence type="ECO:0000256" key="1">
    <source>
        <dbReference type="PROSITE-ProRule" id="PRU00042"/>
    </source>
</evidence>
<evidence type="ECO:0000313" key="5">
    <source>
        <dbReference type="Proteomes" id="UP001224775"/>
    </source>
</evidence>
<proteinExistence type="predicted"/>
<dbReference type="PANTHER" id="PTHR21385:SF0">
    <property type="entry name" value="RE51073P"/>
    <property type="match status" value="1"/>
</dbReference>
<keyword evidence="2" id="KW-0812">Transmembrane</keyword>
<sequence length="524" mass="60364">MTDNCNRPLSRAARQLFRQDASHILLHYFGSSRNAAWRQSQSSISGANSNLIDSADKDADKTGIKRQRIPLVDNPEDKLSDDEWFQLLAYAIDNNNSNNNNNNHHFCPLHPKHDMFLNDDQNSFVIQRRYRVGTKKFGGLSLPLLGRAARTLLWLEERDMYHQHQPPHTTSSVTTTNKRYTGNSVHLFQCGYCEKTFVSRYYLDMHMDLHHRQLSDDDNAQSNVDEGAPMICPADHTCDPLGGISACTETMNQMSPYWGRGTMLGKEYVDSTRESLFSSSLHSLLEHFHFDNSDPMESIDDEDDEQPIVTEKEMPQKYNGRVRESNLATIVGEMRHRSSIRNKLFLKTLLMKKQKQQNQQQLVEDEESDLSMNAHDNNIQEQNDLQDDLHYFTTTACDNEEMERLFKLCQEMMTNCFGEDDAPNSKGLQHVNLVHDLVEQICQPLHCHHRLHRMAGHNARHMVMWSNVWEEHHSYSLGLFGWLVILGLVLFYACAFMLGLGSDGNWGSNLLPSYRLARQKKKSS</sequence>
<feature type="domain" description="C2H2-type" evidence="3">
    <location>
        <begin position="188"/>
        <end position="215"/>
    </location>
</feature>
<dbReference type="AlphaFoldDB" id="A0AAD9DAV0"/>
<dbReference type="GO" id="GO:0008270">
    <property type="term" value="F:zinc ion binding"/>
    <property type="evidence" value="ECO:0007669"/>
    <property type="project" value="UniProtKB-KW"/>
</dbReference>
<dbReference type="EMBL" id="JATAAI010000015">
    <property type="protein sequence ID" value="KAK1740562.1"/>
    <property type="molecule type" value="Genomic_DNA"/>
</dbReference>
<dbReference type="Proteomes" id="UP001224775">
    <property type="component" value="Unassembled WGS sequence"/>
</dbReference>
<keyword evidence="5" id="KW-1185">Reference proteome</keyword>
<organism evidence="4 5">
    <name type="scientific">Skeletonema marinoi</name>
    <dbReference type="NCBI Taxonomy" id="267567"/>
    <lineage>
        <taxon>Eukaryota</taxon>
        <taxon>Sar</taxon>
        <taxon>Stramenopiles</taxon>
        <taxon>Ochrophyta</taxon>
        <taxon>Bacillariophyta</taxon>
        <taxon>Coscinodiscophyceae</taxon>
        <taxon>Thalassiosirophycidae</taxon>
        <taxon>Thalassiosirales</taxon>
        <taxon>Skeletonemataceae</taxon>
        <taxon>Skeletonema</taxon>
        <taxon>Skeletonema marinoi-dohrnii complex</taxon>
    </lineage>
</organism>
<gene>
    <name evidence="4" type="ORF">QTG54_008657</name>
</gene>
<protein>
    <recommendedName>
        <fullName evidence="3">C2H2-type domain-containing protein</fullName>
    </recommendedName>
</protein>
<dbReference type="PROSITE" id="PS50157">
    <property type="entry name" value="ZINC_FINGER_C2H2_2"/>
    <property type="match status" value="1"/>
</dbReference>
<name>A0AAD9DAV0_9STRA</name>
<dbReference type="SMART" id="SM00355">
    <property type="entry name" value="ZnF_C2H2"/>
    <property type="match status" value="1"/>
</dbReference>
<reference evidence="4" key="1">
    <citation type="submission" date="2023-06" db="EMBL/GenBank/DDBJ databases">
        <title>Survivors Of The Sea: Transcriptome response of Skeletonema marinoi to long-term dormancy.</title>
        <authorList>
            <person name="Pinder M.I.M."/>
            <person name="Kourtchenko O."/>
            <person name="Robertson E.K."/>
            <person name="Larsson T."/>
            <person name="Maumus F."/>
            <person name="Osuna-Cruz C.M."/>
            <person name="Vancaester E."/>
            <person name="Stenow R."/>
            <person name="Vandepoele K."/>
            <person name="Ploug H."/>
            <person name="Bruchert V."/>
            <person name="Godhe A."/>
            <person name="Topel M."/>
        </authorList>
    </citation>
    <scope>NUCLEOTIDE SEQUENCE</scope>
    <source>
        <strain evidence="4">R05AC</strain>
    </source>
</reference>
<evidence type="ECO:0000313" key="4">
    <source>
        <dbReference type="EMBL" id="KAK1740562.1"/>
    </source>
</evidence>
<feature type="transmembrane region" description="Helical" evidence="2">
    <location>
        <begin position="479"/>
        <end position="500"/>
    </location>
</feature>
<keyword evidence="2" id="KW-0472">Membrane</keyword>
<dbReference type="InterPro" id="IPR013087">
    <property type="entry name" value="Znf_C2H2_type"/>
</dbReference>
<keyword evidence="2" id="KW-1133">Transmembrane helix</keyword>
<dbReference type="PANTHER" id="PTHR21385">
    <property type="entry name" value="ZINC FINGER PROTEIN-RELATED"/>
    <property type="match status" value="1"/>
</dbReference>
<comment type="caution">
    <text evidence="4">The sequence shown here is derived from an EMBL/GenBank/DDBJ whole genome shotgun (WGS) entry which is preliminary data.</text>
</comment>
<keyword evidence="1" id="KW-0862">Zinc</keyword>
<evidence type="ECO:0000256" key="2">
    <source>
        <dbReference type="SAM" id="Phobius"/>
    </source>
</evidence>
<keyword evidence="1" id="KW-0479">Metal-binding</keyword>
<dbReference type="PROSITE" id="PS00028">
    <property type="entry name" value="ZINC_FINGER_C2H2_1"/>
    <property type="match status" value="1"/>
</dbReference>